<sequence length="286" mass="30359">MADTSVRVANAGGEQVHLVDTGRRDGPPLLIGSGLGGAWFDWDPTVELLRAEHRTVVYDRPGLGRSPAAHAPPSLRRDVQIMADLAKEIGAPVTVLAHSMGAFAAEALARLHPELLNGLVLVDPSYERDPCAGPRVAAALTPLTKTLGGALGVTRIARLGAPAARRLVLRFTSDRDDTVPAATVRDVYGRGTVIGTIAAEELAYREMAADLAALRDRRPFPDLPLVVLTALGDVRGPGRAQDWAEGHRRLAAMSPRGEQVELPGAKHMLQLDRPDAIAAAVAQVLH</sequence>
<comment type="caution">
    <text evidence="2">The sequence shown here is derived from an EMBL/GenBank/DDBJ whole genome shotgun (WGS) entry which is preliminary data.</text>
</comment>
<dbReference type="SUPFAM" id="SSF53474">
    <property type="entry name" value="alpha/beta-Hydrolases"/>
    <property type="match status" value="1"/>
</dbReference>
<dbReference type="EMBL" id="BAAARW010000020">
    <property type="protein sequence ID" value="GAA2435835.1"/>
    <property type="molecule type" value="Genomic_DNA"/>
</dbReference>
<proteinExistence type="predicted"/>
<name>A0ABN3JNQ4_9ACTN</name>
<dbReference type="GO" id="GO:0016787">
    <property type="term" value="F:hydrolase activity"/>
    <property type="evidence" value="ECO:0007669"/>
    <property type="project" value="UniProtKB-KW"/>
</dbReference>
<evidence type="ECO:0000313" key="3">
    <source>
        <dbReference type="Proteomes" id="UP001501231"/>
    </source>
</evidence>
<dbReference type="Pfam" id="PF12697">
    <property type="entry name" value="Abhydrolase_6"/>
    <property type="match status" value="1"/>
</dbReference>
<dbReference type="InterPro" id="IPR029058">
    <property type="entry name" value="AB_hydrolase_fold"/>
</dbReference>
<evidence type="ECO:0000313" key="2">
    <source>
        <dbReference type="EMBL" id="GAA2435835.1"/>
    </source>
</evidence>
<accession>A0ABN3JNQ4</accession>
<dbReference type="InterPro" id="IPR000073">
    <property type="entry name" value="AB_hydrolase_1"/>
</dbReference>
<reference evidence="2 3" key="1">
    <citation type="journal article" date="2019" name="Int. J. Syst. Evol. Microbiol.">
        <title>The Global Catalogue of Microorganisms (GCM) 10K type strain sequencing project: providing services to taxonomists for standard genome sequencing and annotation.</title>
        <authorList>
            <consortium name="The Broad Institute Genomics Platform"/>
            <consortium name="The Broad Institute Genome Sequencing Center for Infectious Disease"/>
            <person name="Wu L."/>
            <person name="Ma J."/>
        </authorList>
    </citation>
    <scope>NUCLEOTIDE SEQUENCE [LARGE SCALE GENOMIC DNA]</scope>
    <source>
        <strain evidence="2 3">JCM 3325</strain>
    </source>
</reference>
<dbReference type="InterPro" id="IPR050266">
    <property type="entry name" value="AB_hydrolase_sf"/>
</dbReference>
<keyword evidence="3" id="KW-1185">Reference proteome</keyword>
<keyword evidence="2" id="KW-0378">Hydrolase</keyword>
<dbReference type="Gene3D" id="3.40.50.1820">
    <property type="entry name" value="alpha/beta hydrolase"/>
    <property type="match status" value="1"/>
</dbReference>
<dbReference type="Proteomes" id="UP001501231">
    <property type="component" value="Unassembled WGS sequence"/>
</dbReference>
<dbReference type="PANTHER" id="PTHR43798">
    <property type="entry name" value="MONOACYLGLYCEROL LIPASE"/>
    <property type="match status" value="1"/>
</dbReference>
<feature type="domain" description="AB hydrolase-1" evidence="1">
    <location>
        <begin position="34"/>
        <end position="280"/>
    </location>
</feature>
<organism evidence="2 3">
    <name type="scientific">Actinomadura vinacea</name>
    <dbReference type="NCBI Taxonomy" id="115336"/>
    <lineage>
        <taxon>Bacteria</taxon>
        <taxon>Bacillati</taxon>
        <taxon>Actinomycetota</taxon>
        <taxon>Actinomycetes</taxon>
        <taxon>Streptosporangiales</taxon>
        <taxon>Thermomonosporaceae</taxon>
        <taxon>Actinomadura</taxon>
    </lineage>
</organism>
<protein>
    <submittedName>
        <fullName evidence="2">Alpha/beta hydrolase</fullName>
    </submittedName>
</protein>
<dbReference type="RefSeq" id="WP_344593156.1">
    <property type="nucleotide sequence ID" value="NZ_BAAARW010000020.1"/>
</dbReference>
<gene>
    <name evidence="2" type="ORF">GCM10010191_58210</name>
</gene>
<evidence type="ECO:0000259" key="1">
    <source>
        <dbReference type="Pfam" id="PF12697"/>
    </source>
</evidence>